<sequence>MEISEKDQKIVKRAKENKDFEPYFFEKIIEKKDIKWFNLLKGKGFFDISNIPTAKDNEYLEKWYLLEYIKSILTYEENNTQPDVIYEIKSLLKNISNKTNNYKVLQQSLEILYLIPVNLYDNQYLEEILNNLLTSSINIIPNILNFICKLINKEEFEKSICSLKIVINYMLFNNMRADYLMYGMNEYIEILYKNYSEELIKNFIEVIESYLLVEQSSRNIEDDRIQIKADAKYYTIEINDNVVLSHEFINKSSDLEKINVGIKSFKQYNNDQDVDKVTKLLYGDLFSKESLKSIYSDEIYSIDTFDYIVYLIKEIIEKYYYNSSSIQKTVIYMINNKYDFIIKLGLYGLNYLVKENNKLFDTIIESNKDQFNYIIRFYIFDEDIKYLFNSLTSINEKSIELIDDIIDQGEYINHNFGIEFNDIWKQKRYEALSKISYFNDKLKNIKEKTNMDVELRPCISIGEAYVIKDVSIITCNDIKQMSNYELVKKMKSFRPIKNHEVHEENSYRGFGIEIKKAIIQEPERFYESLDIFKDIPNEFMAYIIDAFDELITNNKNIKCRNLILLFFKYIERPEFWSDVDKHRYGYEVILKRIFRYLDRYLNNDKIEFDKEILNTILYILEICYTKINYEEYQSEIINNDDYLFYILNNLVCLNNMVLLSLALKIKRIDLNDMEKILNVQLFDLYNKLSRKCPRNLYLIMGYHISQLTYINEEWIKTKIVDDFNDREYFIIGYLLNSNVYEEYFKIMRPDYVKYIDTDYSDKNIINGLVGHIVISYFNKFKYGKELIDTLINKSDDNILLSIIKHCKMIKQENLLEVISYEEYTNNIMYIWVNINKILEEKTYKDLSKIMKEITGFISKFDNVNNDIKLILEKNLPYMSDDFYTYNLVNYLNIQKEKVEDENIYLLNIIKSFLCISTPIYPENEIQKLVDYINKYDKESIIDIYDCYLNKNKQYTFLGIYIRNILAE</sequence>
<evidence type="ECO:0000313" key="1">
    <source>
        <dbReference type="EMBL" id="WWD82106.1"/>
    </source>
</evidence>
<keyword evidence="2" id="KW-1185">Reference proteome</keyword>
<evidence type="ECO:0000313" key="2">
    <source>
        <dbReference type="Proteomes" id="UP001348492"/>
    </source>
</evidence>
<name>A0ABZ2EQK6_9FIRM</name>
<reference evidence="1 2" key="1">
    <citation type="journal article" date="2023" name="PLoS ONE">
        <title>Genome-based metabolic and phylogenomic analysis of three Terrisporobacter species.</title>
        <authorList>
            <person name="Boer T."/>
            <person name="Bengelsdorf F.R."/>
            <person name="Bomeke M."/>
            <person name="Daniel R."/>
            <person name="Poehlein A."/>
        </authorList>
    </citation>
    <scope>NUCLEOTIDE SEQUENCE [LARGE SCALE GENOMIC DNA]</scope>
    <source>
        <strain evidence="1 2">DSM 1288</strain>
    </source>
</reference>
<accession>A0ABZ2EQK6</accession>
<dbReference type="Proteomes" id="UP001348492">
    <property type="component" value="Chromosome"/>
</dbReference>
<dbReference type="EMBL" id="CP117523">
    <property type="protein sequence ID" value="WWD82106.1"/>
    <property type="molecule type" value="Genomic_DNA"/>
</dbReference>
<protein>
    <submittedName>
        <fullName evidence="1">Uncharacterized protein</fullName>
    </submittedName>
</protein>
<dbReference type="RefSeq" id="WP_018592461.1">
    <property type="nucleotide sequence ID" value="NZ_CP117523.1"/>
</dbReference>
<gene>
    <name evidence="1" type="ORF">TEGL_04800</name>
</gene>
<organism evidence="1 2">
    <name type="scientific">Terrisporobacter glycolicus ATCC 14880 = DSM 1288</name>
    <dbReference type="NCBI Taxonomy" id="1121315"/>
    <lineage>
        <taxon>Bacteria</taxon>
        <taxon>Bacillati</taxon>
        <taxon>Bacillota</taxon>
        <taxon>Clostridia</taxon>
        <taxon>Peptostreptococcales</taxon>
        <taxon>Peptostreptococcaceae</taxon>
        <taxon>Terrisporobacter</taxon>
    </lineage>
</organism>
<proteinExistence type="predicted"/>